<proteinExistence type="predicted"/>
<gene>
    <name evidence="1" type="ORF">ASPSYDRAFT_40229</name>
</gene>
<accession>A0A1L9TQM6</accession>
<sequence length="96" mass="10697">MARCLLTTTASPLPHSLVWTATTHGHCKLGTKARCISTGKVRQPITAHLDNRVVQRATCPEDANIYLPYHPAAIHKRNIKFTNASKLGSFFRTWPC</sequence>
<dbReference type="Proteomes" id="UP000184356">
    <property type="component" value="Unassembled WGS sequence"/>
</dbReference>
<protein>
    <submittedName>
        <fullName evidence="1">Uncharacterized protein</fullName>
    </submittedName>
</protein>
<dbReference type="EMBL" id="KV878583">
    <property type="protein sequence ID" value="OJJ61685.1"/>
    <property type="molecule type" value="Genomic_DNA"/>
</dbReference>
<name>A0A1L9TQM6_9EURO</name>
<reference evidence="2" key="1">
    <citation type="journal article" date="2017" name="Genome Biol.">
        <title>Comparative genomics reveals high biological diversity and specific adaptations in the industrially and medically important fungal genus Aspergillus.</title>
        <authorList>
            <person name="de Vries R.P."/>
            <person name="Riley R."/>
            <person name="Wiebenga A."/>
            <person name="Aguilar-Osorio G."/>
            <person name="Amillis S."/>
            <person name="Uchima C.A."/>
            <person name="Anderluh G."/>
            <person name="Asadollahi M."/>
            <person name="Askin M."/>
            <person name="Barry K."/>
            <person name="Battaglia E."/>
            <person name="Bayram O."/>
            <person name="Benocci T."/>
            <person name="Braus-Stromeyer S.A."/>
            <person name="Caldana C."/>
            <person name="Canovas D."/>
            <person name="Cerqueira G.C."/>
            <person name="Chen F."/>
            <person name="Chen W."/>
            <person name="Choi C."/>
            <person name="Clum A."/>
            <person name="Dos Santos R.A."/>
            <person name="Damasio A.R."/>
            <person name="Diallinas G."/>
            <person name="Emri T."/>
            <person name="Fekete E."/>
            <person name="Flipphi M."/>
            <person name="Freyberg S."/>
            <person name="Gallo A."/>
            <person name="Gournas C."/>
            <person name="Habgood R."/>
            <person name="Hainaut M."/>
            <person name="Harispe M.L."/>
            <person name="Henrissat B."/>
            <person name="Hilden K.S."/>
            <person name="Hope R."/>
            <person name="Hossain A."/>
            <person name="Karabika E."/>
            <person name="Karaffa L."/>
            <person name="Karanyi Z."/>
            <person name="Krasevec N."/>
            <person name="Kuo A."/>
            <person name="Kusch H."/>
            <person name="LaButti K."/>
            <person name="Lagendijk E.L."/>
            <person name="Lapidus A."/>
            <person name="Levasseur A."/>
            <person name="Lindquist E."/>
            <person name="Lipzen A."/>
            <person name="Logrieco A.F."/>
            <person name="MacCabe A."/>
            <person name="Maekelae M.R."/>
            <person name="Malavazi I."/>
            <person name="Melin P."/>
            <person name="Meyer V."/>
            <person name="Mielnichuk N."/>
            <person name="Miskei M."/>
            <person name="Molnar A.P."/>
            <person name="Mule G."/>
            <person name="Ngan C.Y."/>
            <person name="Orejas M."/>
            <person name="Orosz E."/>
            <person name="Ouedraogo J.P."/>
            <person name="Overkamp K.M."/>
            <person name="Park H.-S."/>
            <person name="Perrone G."/>
            <person name="Piumi F."/>
            <person name="Punt P.J."/>
            <person name="Ram A.F."/>
            <person name="Ramon A."/>
            <person name="Rauscher S."/>
            <person name="Record E."/>
            <person name="Riano-Pachon D.M."/>
            <person name="Robert V."/>
            <person name="Roehrig J."/>
            <person name="Ruller R."/>
            <person name="Salamov A."/>
            <person name="Salih N.S."/>
            <person name="Samson R.A."/>
            <person name="Sandor E."/>
            <person name="Sanguinetti M."/>
            <person name="Schuetze T."/>
            <person name="Sepcic K."/>
            <person name="Shelest E."/>
            <person name="Sherlock G."/>
            <person name="Sophianopoulou V."/>
            <person name="Squina F.M."/>
            <person name="Sun H."/>
            <person name="Susca A."/>
            <person name="Todd R.B."/>
            <person name="Tsang A."/>
            <person name="Unkles S.E."/>
            <person name="van de Wiele N."/>
            <person name="van Rossen-Uffink D."/>
            <person name="Oliveira J.V."/>
            <person name="Vesth T.C."/>
            <person name="Visser J."/>
            <person name="Yu J.-H."/>
            <person name="Zhou M."/>
            <person name="Andersen M.R."/>
            <person name="Archer D.B."/>
            <person name="Baker S.E."/>
            <person name="Benoit I."/>
            <person name="Brakhage A.A."/>
            <person name="Braus G.H."/>
            <person name="Fischer R."/>
            <person name="Frisvad J.C."/>
            <person name="Goldman G.H."/>
            <person name="Houbraken J."/>
            <person name="Oakley B."/>
            <person name="Pocsi I."/>
            <person name="Scazzocchio C."/>
            <person name="Seiboth B."/>
            <person name="vanKuyk P.A."/>
            <person name="Wortman J."/>
            <person name="Dyer P.S."/>
            <person name="Grigoriev I.V."/>
        </authorList>
    </citation>
    <scope>NUCLEOTIDE SEQUENCE [LARGE SCALE GENOMIC DNA]</scope>
    <source>
        <strain evidence="2">CBS 593.65</strain>
    </source>
</reference>
<dbReference type="RefSeq" id="XP_040705491.1">
    <property type="nucleotide sequence ID" value="XM_040846040.1"/>
</dbReference>
<evidence type="ECO:0000313" key="1">
    <source>
        <dbReference type="EMBL" id="OJJ61685.1"/>
    </source>
</evidence>
<organism evidence="1 2">
    <name type="scientific">Aspergillus sydowii CBS 593.65</name>
    <dbReference type="NCBI Taxonomy" id="1036612"/>
    <lineage>
        <taxon>Eukaryota</taxon>
        <taxon>Fungi</taxon>
        <taxon>Dikarya</taxon>
        <taxon>Ascomycota</taxon>
        <taxon>Pezizomycotina</taxon>
        <taxon>Eurotiomycetes</taxon>
        <taxon>Eurotiomycetidae</taxon>
        <taxon>Eurotiales</taxon>
        <taxon>Aspergillaceae</taxon>
        <taxon>Aspergillus</taxon>
        <taxon>Aspergillus subgen. Nidulantes</taxon>
    </lineage>
</organism>
<evidence type="ECO:0000313" key="2">
    <source>
        <dbReference type="Proteomes" id="UP000184356"/>
    </source>
</evidence>
<dbReference type="AlphaFoldDB" id="A0A1L9TQM6"/>
<dbReference type="VEuPathDB" id="FungiDB:ASPSYDRAFT_40229"/>
<keyword evidence="2" id="KW-1185">Reference proteome</keyword>
<dbReference type="GeneID" id="63762113"/>